<gene>
    <name evidence="1" type="ORF">SAMN05444487_11823</name>
</gene>
<accession>A0A1H3BTJ9</accession>
<dbReference type="OrthoDB" id="2880980at2"/>
<dbReference type="AlphaFoldDB" id="A0A1H3BTJ9"/>
<dbReference type="Pfam" id="PF11367">
    <property type="entry name" value="Tail_completion_gp17"/>
    <property type="match status" value="1"/>
</dbReference>
<sequence>MKLASWEIQKAVVNHLKEVLSVPIFDGEAPSLTKFPYVVLGETTSASWRTKQSPGTQETITIHVWTDRGGNKQCKGMMSQISEGLTSRARLELEGFFVSGIRLELAETLKDPDGYRHGVLRFRFLIHERKG</sequence>
<evidence type="ECO:0000313" key="2">
    <source>
        <dbReference type="Proteomes" id="UP000198534"/>
    </source>
</evidence>
<name>A0A1H3BTJ9_9BACL</name>
<organism evidence="1 2">
    <name type="scientific">Marininema mesophilum</name>
    <dbReference type="NCBI Taxonomy" id="1048340"/>
    <lineage>
        <taxon>Bacteria</taxon>
        <taxon>Bacillati</taxon>
        <taxon>Bacillota</taxon>
        <taxon>Bacilli</taxon>
        <taxon>Bacillales</taxon>
        <taxon>Thermoactinomycetaceae</taxon>
        <taxon>Marininema</taxon>
    </lineage>
</organism>
<evidence type="ECO:0008006" key="3">
    <source>
        <dbReference type="Google" id="ProtNLM"/>
    </source>
</evidence>
<keyword evidence="2" id="KW-1185">Reference proteome</keyword>
<dbReference type="RefSeq" id="WP_091742591.1">
    <property type="nucleotide sequence ID" value="NZ_FNNQ01000018.1"/>
</dbReference>
<reference evidence="1 2" key="1">
    <citation type="submission" date="2016-10" db="EMBL/GenBank/DDBJ databases">
        <authorList>
            <person name="de Groot N.N."/>
        </authorList>
    </citation>
    <scope>NUCLEOTIDE SEQUENCE [LARGE SCALE GENOMIC DNA]</scope>
    <source>
        <strain evidence="1 2">DSM 45610</strain>
    </source>
</reference>
<dbReference type="InterPro" id="IPR053745">
    <property type="entry name" value="Viral_Tail_Comp_sf"/>
</dbReference>
<dbReference type="Proteomes" id="UP000198534">
    <property type="component" value="Unassembled WGS sequence"/>
</dbReference>
<protein>
    <recommendedName>
        <fullName evidence="3">DUF3168 domain-containing protein</fullName>
    </recommendedName>
</protein>
<dbReference type="Gene3D" id="3.30.2000.30">
    <property type="match status" value="1"/>
</dbReference>
<dbReference type="InterPro" id="IPR021508">
    <property type="entry name" value="Gp17-like"/>
</dbReference>
<dbReference type="STRING" id="1048340.SAMN05444487_11823"/>
<evidence type="ECO:0000313" key="1">
    <source>
        <dbReference type="EMBL" id="SDX45071.1"/>
    </source>
</evidence>
<dbReference type="EMBL" id="FNNQ01000018">
    <property type="protein sequence ID" value="SDX45071.1"/>
    <property type="molecule type" value="Genomic_DNA"/>
</dbReference>
<proteinExistence type="predicted"/>